<evidence type="ECO:0000256" key="8">
    <source>
        <dbReference type="ARBA" id="ARBA00022801"/>
    </source>
</evidence>
<keyword evidence="14" id="KW-1185">Reference proteome</keyword>
<protein>
    <recommendedName>
        <fullName evidence="6">alpha-L-fucosidase</fullName>
        <ecNumber evidence="6">3.2.1.51</ecNumber>
    </recommendedName>
</protein>
<evidence type="ECO:0000256" key="5">
    <source>
        <dbReference type="ARBA" id="ARBA00011881"/>
    </source>
</evidence>
<evidence type="ECO:0000259" key="11">
    <source>
        <dbReference type="Pfam" id="PF01120"/>
    </source>
</evidence>
<dbReference type="InterPro" id="IPR017853">
    <property type="entry name" value="GH"/>
</dbReference>
<feature type="domain" description="Alpha-L-fucosidase C-terminal" evidence="12">
    <location>
        <begin position="441"/>
        <end position="522"/>
    </location>
</feature>
<comment type="catalytic activity">
    <reaction evidence="2">
        <text>a neolactoside IV(2)-alpha-Fuc-nLc4Cer(d18:0) + H2O = a neolactoside nLc4Cer(d18:0) + L-fucose</text>
        <dbReference type="Rhea" id="RHEA:49308"/>
        <dbReference type="ChEBI" id="CHEBI:2181"/>
        <dbReference type="ChEBI" id="CHEBI:15377"/>
        <dbReference type="ChEBI" id="CHEBI:91119"/>
        <dbReference type="ChEBI" id="CHEBI:91121"/>
    </reaction>
    <physiologicalReaction direction="left-to-right" evidence="2">
        <dbReference type="Rhea" id="RHEA:49309"/>
    </physiologicalReaction>
</comment>
<evidence type="ECO:0000256" key="10">
    <source>
        <dbReference type="ARBA" id="ARBA00023295"/>
    </source>
</evidence>
<dbReference type="GO" id="GO:0016139">
    <property type="term" value="P:glycoside catabolic process"/>
    <property type="evidence" value="ECO:0007669"/>
    <property type="project" value="TreeGrafter"/>
</dbReference>
<dbReference type="Proteomes" id="UP000749559">
    <property type="component" value="Unassembled WGS sequence"/>
</dbReference>
<dbReference type="InterPro" id="IPR018526">
    <property type="entry name" value="Glyco_hydro_29_CS"/>
</dbReference>
<dbReference type="SUPFAM" id="SSF51445">
    <property type="entry name" value="(Trans)glycosidases"/>
    <property type="match status" value="1"/>
</dbReference>
<comment type="caution">
    <text evidence="13">The sequence shown here is derived from an EMBL/GenBank/DDBJ whole genome shotgun (WGS) entry which is preliminary data.</text>
</comment>
<dbReference type="InterPro" id="IPR000933">
    <property type="entry name" value="Glyco_hydro_29"/>
</dbReference>
<keyword evidence="8" id="KW-0378">Hydrolase</keyword>
<evidence type="ECO:0000256" key="4">
    <source>
        <dbReference type="ARBA" id="ARBA00007951"/>
    </source>
</evidence>
<dbReference type="FunFam" id="2.60.40.1180:FF:000013">
    <property type="entry name" value="Alpha-L-fucosidase"/>
    <property type="match status" value="1"/>
</dbReference>
<feature type="domain" description="Glycoside hydrolase family 29 N-terminal" evidence="11">
    <location>
        <begin position="74"/>
        <end position="425"/>
    </location>
</feature>
<evidence type="ECO:0000313" key="14">
    <source>
        <dbReference type="Proteomes" id="UP000749559"/>
    </source>
</evidence>
<evidence type="ECO:0000256" key="2">
    <source>
        <dbReference type="ARBA" id="ARBA00000419"/>
    </source>
</evidence>
<dbReference type="Gene3D" id="2.60.40.1180">
    <property type="entry name" value="Golgi alpha-mannosidase II"/>
    <property type="match status" value="1"/>
</dbReference>
<dbReference type="PRINTS" id="PR00741">
    <property type="entry name" value="GLHYDRLASE29"/>
</dbReference>
<comment type="catalytic activity">
    <reaction evidence="1">
        <text>a neolactoside IV(2)-alpha-Fuc-nLc4Cer(d18:1(4E)) + H2O = a neolactoside nLc4Cer(d18:1(4E)) + L-fucose</text>
        <dbReference type="Rhea" id="RHEA:48224"/>
        <dbReference type="ChEBI" id="CHEBI:2181"/>
        <dbReference type="ChEBI" id="CHEBI:15377"/>
        <dbReference type="ChEBI" id="CHEBI:17006"/>
        <dbReference type="ChEBI" id="CHEBI:28691"/>
    </reaction>
    <physiologicalReaction direction="left-to-right" evidence="1">
        <dbReference type="Rhea" id="RHEA:48225"/>
    </physiologicalReaction>
</comment>
<dbReference type="PROSITE" id="PS00385">
    <property type="entry name" value="ALPHA_L_FUCOSIDASE"/>
    <property type="match status" value="1"/>
</dbReference>
<dbReference type="OrthoDB" id="6039950at2759"/>
<name>A0A8J1TI25_OWEFU</name>
<reference evidence="13" key="1">
    <citation type="submission" date="2022-03" db="EMBL/GenBank/DDBJ databases">
        <authorList>
            <person name="Martin C."/>
        </authorList>
    </citation>
    <scope>NUCLEOTIDE SEQUENCE</scope>
</reference>
<evidence type="ECO:0000256" key="6">
    <source>
        <dbReference type="ARBA" id="ARBA00012662"/>
    </source>
</evidence>
<dbReference type="InterPro" id="IPR057739">
    <property type="entry name" value="Glyco_hydro_29_N"/>
</dbReference>
<evidence type="ECO:0000259" key="12">
    <source>
        <dbReference type="Pfam" id="PF16757"/>
    </source>
</evidence>
<dbReference type="EC" id="3.2.1.51" evidence="6"/>
<dbReference type="EMBL" id="CAIIXF020000002">
    <property type="protein sequence ID" value="CAH1777897.1"/>
    <property type="molecule type" value="Genomic_DNA"/>
</dbReference>
<dbReference type="AlphaFoldDB" id="A0A8J1TI25"/>
<keyword evidence="7" id="KW-0732">Signal</keyword>
<evidence type="ECO:0000256" key="1">
    <source>
        <dbReference type="ARBA" id="ARBA00000321"/>
    </source>
</evidence>
<dbReference type="InterPro" id="IPR013780">
    <property type="entry name" value="Glyco_hydro_b"/>
</dbReference>
<dbReference type="InterPro" id="IPR016286">
    <property type="entry name" value="FUC_metazoa-typ"/>
</dbReference>
<evidence type="ECO:0000313" key="13">
    <source>
        <dbReference type="EMBL" id="CAH1777897.1"/>
    </source>
</evidence>
<dbReference type="FunFam" id="3.20.20.80:FF:000027">
    <property type="entry name" value="Alpha-L-fucosidase"/>
    <property type="match status" value="1"/>
</dbReference>
<evidence type="ECO:0000256" key="9">
    <source>
        <dbReference type="ARBA" id="ARBA00023180"/>
    </source>
</evidence>
<evidence type="ECO:0000256" key="7">
    <source>
        <dbReference type="ARBA" id="ARBA00022729"/>
    </source>
</evidence>
<dbReference type="GO" id="GO:0006004">
    <property type="term" value="P:fucose metabolic process"/>
    <property type="evidence" value="ECO:0007669"/>
    <property type="project" value="InterPro"/>
</dbReference>
<dbReference type="SMART" id="SM00812">
    <property type="entry name" value="Alpha_L_fucos"/>
    <property type="match status" value="1"/>
</dbReference>
<keyword evidence="10" id="KW-0326">Glycosidase</keyword>
<dbReference type="InterPro" id="IPR031919">
    <property type="entry name" value="Fucosidase_C"/>
</dbReference>
<dbReference type="GO" id="GO:0004560">
    <property type="term" value="F:alpha-L-fucosidase activity"/>
    <property type="evidence" value="ECO:0007669"/>
    <property type="project" value="UniProtKB-EC"/>
</dbReference>
<comment type="similarity">
    <text evidence="4">Belongs to the glycosyl hydrolase 29 family.</text>
</comment>
<dbReference type="Pfam" id="PF16757">
    <property type="entry name" value="Fucosidase_C"/>
    <property type="match status" value="1"/>
</dbReference>
<comment type="function">
    <text evidence="3">Alpha-L-fucosidase is responsible for hydrolyzing the alpha-1,6-linked fucose joined to the reducing-end N-acetylglucosamine of the carbohydrate moieties of glycoproteins.</text>
</comment>
<dbReference type="Gene3D" id="3.20.20.80">
    <property type="entry name" value="Glycosidases"/>
    <property type="match status" value="1"/>
</dbReference>
<dbReference type="Pfam" id="PF01120">
    <property type="entry name" value="Alpha_L_fucos"/>
    <property type="match status" value="1"/>
</dbReference>
<comment type="subunit">
    <text evidence="5">Homotetramer.</text>
</comment>
<organism evidence="13 14">
    <name type="scientific">Owenia fusiformis</name>
    <name type="common">Polychaete worm</name>
    <dbReference type="NCBI Taxonomy" id="6347"/>
    <lineage>
        <taxon>Eukaryota</taxon>
        <taxon>Metazoa</taxon>
        <taxon>Spiralia</taxon>
        <taxon>Lophotrochozoa</taxon>
        <taxon>Annelida</taxon>
        <taxon>Polychaeta</taxon>
        <taxon>Sedentaria</taxon>
        <taxon>Canalipalpata</taxon>
        <taxon>Sabellida</taxon>
        <taxon>Oweniida</taxon>
        <taxon>Oweniidae</taxon>
        <taxon>Owenia</taxon>
    </lineage>
</organism>
<sequence length="528" mass="60993">MLLANRLTFKQTLMLFAGFQGIFIIVYVSSSNIDNNCPENSNNEHKRSIHGAFKMEQTIPDELKLSRSSKLDIQSYKGKYDATWASLDTRPIPEWYEDAKLGIFIHWGVYSVPSFVDVGTKGLAEWFWYNMKSGIEGETQSDATRSVQKFMKENYPPGTEYTDFAPKFTAEFYNATWWADVFKGSGAKYVVLTSKHHDGFTLWPSRKSWNWNALDNGPHRDVLGELARAVKKSGIHFGAYHSLYEWFNPLYRNDKGNNYKTDDYVQEKLLPELIDLVTKYEPEVLWTDGHWDTDSTYWKSKEFLAWLYNKSPVRATVVINDRWGTDADCKHGGFLTCMDRYNPGKLVSRKWENCMTIDRESWGYRRNAKYLDYYDMDGLTQILAETVSCGGNLLMNVGPTADGRISPIFEERLRQMGEWLSVNGEGIYATRPWLYQSEPEASVWYTRSKDGSTVYAIMLDWPDDDNLSLTHPKPSDKTKVTWLGYTGTLKWSKVSNGGLQIQLPKVSMNKIPCQWAWVFKMEHLENTV</sequence>
<dbReference type="GO" id="GO:0005764">
    <property type="term" value="C:lysosome"/>
    <property type="evidence" value="ECO:0007669"/>
    <property type="project" value="TreeGrafter"/>
</dbReference>
<gene>
    <name evidence="13" type="ORF">OFUS_LOCUS4886</name>
</gene>
<proteinExistence type="inferred from homology"/>
<keyword evidence="9" id="KW-0325">Glycoprotein</keyword>
<dbReference type="PANTHER" id="PTHR10030:SF37">
    <property type="entry name" value="ALPHA-L-FUCOSIDASE-RELATED"/>
    <property type="match status" value="1"/>
</dbReference>
<dbReference type="PANTHER" id="PTHR10030">
    <property type="entry name" value="ALPHA-L-FUCOSIDASE"/>
    <property type="match status" value="1"/>
</dbReference>
<accession>A0A8J1TI25</accession>
<evidence type="ECO:0000256" key="3">
    <source>
        <dbReference type="ARBA" id="ARBA00004071"/>
    </source>
</evidence>